<feature type="transmembrane region" description="Helical" evidence="2">
    <location>
        <begin position="112"/>
        <end position="133"/>
    </location>
</feature>
<dbReference type="OMA" id="FGMELCF"/>
<feature type="transmembrane region" description="Helical" evidence="2">
    <location>
        <begin position="185"/>
        <end position="206"/>
    </location>
</feature>
<comment type="caution">
    <text evidence="3">The sequence shown here is derived from an EMBL/GenBank/DDBJ whole genome shotgun (WGS) entry which is preliminary data.</text>
</comment>
<feature type="transmembrane region" description="Helical" evidence="2">
    <location>
        <begin position="145"/>
        <end position="170"/>
    </location>
</feature>
<dbReference type="GeneID" id="27723397"/>
<accession>A0A084G8P2</accession>
<gene>
    <name evidence="3" type="ORF">SAPIO_CDS4325</name>
</gene>
<dbReference type="RefSeq" id="XP_016643503.1">
    <property type="nucleotide sequence ID" value="XM_016786901.1"/>
</dbReference>
<feature type="compositionally biased region" description="Low complexity" evidence="1">
    <location>
        <begin position="32"/>
        <end position="46"/>
    </location>
</feature>
<feature type="region of interest" description="Disordered" evidence="1">
    <location>
        <begin position="1"/>
        <end position="46"/>
    </location>
</feature>
<keyword evidence="2" id="KW-0812">Transmembrane</keyword>
<keyword evidence="2" id="KW-0472">Membrane</keyword>
<evidence type="ECO:0000313" key="4">
    <source>
        <dbReference type="Proteomes" id="UP000028545"/>
    </source>
</evidence>
<feature type="transmembrane region" description="Helical" evidence="2">
    <location>
        <begin position="71"/>
        <end position="92"/>
    </location>
</feature>
<dbReference type="VEuPathDB" id="FungiDB:SAPIO_CDS4325"/>
<dbReference type="Proteomes" id="UP000028545">
    <property type="component" value="Unassembled WGS sequence"/>
</dbReference>
<organism evidence="3 4">
    <name type="scientific">Pseudallescheria apiosperma</name>
    <name type="common">Scedosporium apiospermum</name>
    <dbReference type="NCBI Taxonomy" id="563466"/>
    <lineage>
        <taxon>Eukaryota</taxon>
        <taxon>Fungi</taxon>
        <taxon>Dikarya</taxon>
        <taxon>Ascomycota</taxon>
        <taxon>Pezizomycotina</taxon>
        <taxon>Sordariomycetes</taxon>
        <taxon>Hypocreomycetidae</taxon>
        <taxon>Microascales</taxon>
        <taxon>Microascaceae</taxon>
        <taxon>Scedosporium</taxon>
    </lineage>
</organism>
<dbReference type="HOGENOM" id="CLU_1230524_0_0_1"/>
<keyword evidence="4" id="KW-1185">Reference proteome</keyword>
<dbReference type="OrthoDB" id="4813295at2759"/>
<evidence type="ECO:0000256" key="1">
    <source>
        <dbReference type="SAM" id="MobiDB-lite"/>
    </source>
</evidence>
<dbReference type="EMBL" id="JOWA01000091">
    <property type="protein sequence ID" value="KEZ43704.1"/>
    <property type="molecule type" value="Genomic_DNA"/>
</dbReference>
<dbReference type="AlphaFoldDB" id="A0A084G8P2"/>
<proteinExistence type="predicted"/>
<sequence>MTTARDERNHQEWYGFDTGPPPGANAAPPPGYYQNQPPAYQQQPYPTQRPQWVPVTQVRRPRRKWSRTNSVLRQISTVLPIVMIILISYLYIRAHYRMPMDFPADNIIWVPLYTVLPLSFANLVWSVVIIAVARRAEHRGKPMPAMLQFGVELVLAVGAMVCFAVMVWYLQKTWDDYSLVSSTHSLGWLLGLQMIASTALCVIAGLKMKNERKERAQQEESYVIR</sequence>
<name>A0A084G8P2_PSEDA</name>
<reference evidence="3 4" key="1">
    <citation type="journal article" date="2014" name="Genome Announc.">
        <title>Draft genome sequence of the pathogenic fungus Scedosporium apiospermum.</title>
        <authorList>
            <person name="Vandeputte P."/>
            <person name="Ghamrawi S."/>
            <person name="Rechenmann M."/>
            <person name="Iltis A."/>
            <person name="Giraud S."/>
            <person name="Fleury M."/>
            <person name="Thornton C."/>
            <person name="Delhaes L."/>
            <person name="Meyer W."/>
            <person name="Papon N."/>
            <person name="Bouchara J.P."/>
        </authorList>
    </citation>
    <scope>NUCLEOTIDE SEQUENCE [LARGE SCALE GENOMIC DNA]</scope>
    <source>
        <strain evidence="3 4">IHEM 14462</strain>
    </source>
</reference>
<evidence type="ECO:0000256" key="2">
    <source>
        <dbReference type="SAM" id="Phobius"/>
    </source>
</evidence>
<feature type="compositionally biased region" description="Basic and acidic residues" evidence="1">
    <location>
        <begin position="1"/>
        <end position="11"/>
    </location>
</feature>
<feature type="compositionally biased region" description="Pro residues" evidence="1">
    <location>
        <begin position="19"/>
        <end position="31"/>
    </location>
</feature>
<keyword evidence="2" id="KW-1133">Transmembrane helix</keyword>
<protein>
    <submittedName>
        <fullName evidence="3">Uncharacterized protein</fullName>
    </submittedName>
</protein>
<evidence type="ECO:0000313" key="3">
    <source>
        <dbReference type="EMBL" id="KEZ43704.1"/>
    </source>
</evidence>
<dbReference type="KEGG" id="sapo:SAPIO_CDS4325"/>